<keyword evidence="2" id="KW-1185">Reference proteome</keyword>
<sequence>MEPLLPPSGANGVHHVSRLMGREVYHPAGDAAAARDAMFASWTTADLHERLEWLYG</sequence>
<dbReference type="Proteomes" id="UP000248714">
    <property type="component" value="Unassembled WGS sequence"/>
</dbReference>
<reference evidence="1 2" key="1">
    <citation type="submission" date="2018-06" db="EMBL/GenBank/DDBJ databases">
        <title>Genomic Encyclopedia of Type Strains, Phase IV (KMG-IV): sequencing the most valuable type-strain genomes for metagenomic binning, comparative biology and taxonomic classification.</title>
        <authorList>
            <person name="Goeker M."/>
        </authorList>
    </citation>
    <scope>NUCLEOTIDE SEQUENCE [LARGE SCALE GENOMIC DNA]</scope>
    <source>
        <strain evidence="1 2">DSM 45479</strain>
    </source>
</reference>
<accession>A0ABX9E1I3</accession>
<comment type="caution">
    <text evidence="1">The sequence shown here is derived from an EMBL/GenBank/DDBJ whole genome shotgun (WGS) entry which is preliminary data.</text>
</comment>
<organism evidence="1 2">
    <name type="scientific">Lentzea atacamensis</name>
    <dbReference type="NCBI Taxonomy" id="531938"/>
    <lineage>
        <taxon>Bacteria</taxon>
        <taxon>Bacillati</taxon>
        <taxon>Actinomycetota</taxon>
        <taxon>Actinomycetes</taxon>
        <taxon>Pseudonocardiales</taxon>
        <taxon>Pseudonocardiaceae</taxon>
        <taxon>Lentzea</taxon>
    </lineage>
</organism>
<name>A0ABX9E1I3_9PSEU</name>
<protein>
    <submittedName>
        <fullName evidence="1">Uncharacterized protein</fullName>
    </submittedName>
</protein>
<dbReference type="EMBL" id="QLTT01000009">
    <property type="protein sequence ID" value="RAS61561.1"/>
    <property type="molecule type" value="Genomic_DNA"/>
</dbReference>
<evidence type="ECO:0000313" key="1">
    <source>
        <dbReference type="EMBL" id="RAS61561.1"/>
    </source>
</evidence>
<gene>
    <name evidence="1" type="ORF">C8D87_1093</name>
</gene>
<evidence type="ECO:0000313" key="2">
    <source>
        <dbReference type="Proteomes" id="UP000248714"/>
    </source>
</evidence>
<proteinExistence type="predicted"/>